<proteinExistence type="predicted"/>
<keyword evidence="3" id="KW-1185">Reference proteome</keyword>
<comment type="subcellular location">
    <subcellularLocation>
        <location evidence="1">Mitochondrion</location>
    </subcellularLocation>
</comment>
<evidence type="ECO:0000256" key="1">
    <source>
        <dbReference type="ARBA" id="ARBA00004173"/>
    </source>
</evidence>
<gene>
    <name evidence="2" type="ORF">WMSIL1_LOCUS6559</name>
</gene>
<organism evidence="2 3">
    <name type="scientific">Hymenolepis diminuta</name>
    <name type="common">Rat tapeworm</name>
    <dbReference type="NCBI Taxonomy" id="6216"/>
    <lineage>
        <taxon>Eukaryota</taxon>
        <taxon>Metazoa</taxon>
        <taxon>Spiralia</taxon>
        <taxon>Lophotrochozoa</taxon>
        <taxon>Platyhelminthes</taxon>
        <taxon>Cestoda</taxon>
        <taxon>Eucestoda</taxon>
        <taxon>Cyclophyllidea</taxon>
        <taxon>Hymenolepididae</taxon>
        <taxon>Hymenolepis</taxon>
    </lineage>
</organism>
<evidence type="ECO:0000313" key="2">
    <source>
        <dbReference type="EMBL" id="VUZ46664.1"/>
    </source>
</evidence>
<accession>A0A564YJE4</accession>
<dbReference type="GO" id="GO:0005739">
    <property type="term" value="C:mitochondrion"/>
    <property type="evidence" value="ECO:0007669"/>
    <property type="project" value="UniProtKB-SubCell"/>
</dbReference>
<evidence type="ECO:0000313" key="3">
    <source>
        <dbReference type="Proteomes" id="UP000321570"/>
    </source>
</evidence>
<dbReference type="Pfam" id="PF10037">
    <property type="entry name" value="MRP-S27"/>
    <property type="match status" value="1"/>
</dbReference>
<dbReference type="InterPro" id="IPR034913">
    <property type="entry name" value="mS27/PTCD2"/>
</dbReference>
<protein>
    <submittedName>
        <fullName evidence="2">Uncharacterized protein</fullName>
    </submittedName>
</protein>
<name>A0A564YJE4_HYMDI</name>
<dbReference type="AlphaFoldDB" id="A0A564YJE4"/>
<dbReference type="Proteomes" id="UP000321570">
    <property type="component" value="Unassembled WGS sequence"/>
</dbReference>
<dbReference type="PANTHER" id="PTHR21393:SF0">
    <property type="entry name" value="SMALL RIBOSOMAL SUBUNIT PROTEIN MS27"/>
    <property type="match status" value="1"/>
</dbReference>
<dbReference type="PANTHER" id="PTHR21393">
    <property type="entry name" value="MITOCHONDRIAL 28S RIBOSOMAL PROTEIN S27"/>
    <property type="match status" value="1"/>
</dbReference>
<dbReference type="InterPro" id="IPR019266">
    <property type="entry name" value="Ribosomal_mS27"/>
</dbReference>
<reference evidence="2 3" key="1">
    <citation type="submission" date="2019-07" db="EMBL/GenBank/DDBJ databases">
        <authorList>
            <person name="Jastrzebski P J."/>
            <person name="Paukszto L."/>
            <person name="Jastrzebski P J."/>
        </authorList>
    </citation>
    <scope>NUCLEOTIDE SEQUENCE [LARGE SCALE GENOMIC DNA]</scope>
    <source>
        <strain evidence="2 3">WMS-il1</strain>
    </source>
</reference>
<sequence length="481" mass="55786">MLLFPYKYFSSPLKAFSRLILTDAYACTEKWNSRFSSNTFGNLSASDLGTQIQYRLNNRASITPLDYDIFVNKVQQSSKSFLDFLETTTYKFRETQNSLKTLPSTHHAFVRDYIHHNEIERVLDILKNRAQTGIFLDEVSANLLQESFIKKEDFSSALSVMWELCLQSHLEQEQLRPYLTALWLHTANELIRSDVLFERSEVVEEVEEEIDMDTDFQSVPYLRNPNYDGWFDIRRPRLQLGHCLFSLSSAIENDLSPIFSPSMAINLKDLVPRLRLLAYALVEDSKNLLAFANSLLKSNVFDTEVLSVAEKLIESSDRRTDDSEIRKGVPILLTESEVASTLEQFKVMTSGLTPSRKSFHTTIDEIVKSITTDASIQAAEIELVESLYSDFESTRAAVWKNEAELHRRREVISTVKSRLRSLADEEERISYFENVDTIEHRAWLAPRTRSERQWSRLKEWKKDLREYQQRHEGGRDTAESL</sequence>
<dbReference type="EMBL" id="CABIJS010000222">
    <property type="protein sequence ID" value="VUZ46664.1"/>
    <property type="molecule type" value="Genomic_DNA"/>
</dbReference>